<dbReference type="Proteomes" id="UP000295390">
    <property type="component" value="Unassembled WGS sequence"/>
</dbReference>
<name>A0A4R6TH78_9FLAO</name>
<dbReference type="SUPFAM" id="SSF51206">
    <property type="entry name" value="cAMP-binding domain-like"/>
    <property type="match status" value="1"/>
</dbReference>
<evidence type="ECO:0000313" key="2">
    <source>
        <dbReference type="EMBL" id="TDQ29805.1"/>
    </source>
</evidence>
<accession>A0A4R6TH78</accession>
<proteinExistence type="predicted"/>
<evidence type="ECO:0000259" key="1">
    <source>
        <dbReference type="PROSITE" id="PS50042"/>
    </source>
</evidence>
<sequence>MNTIFKELLPVEKANELLAIGKIKTLKKGDYFIRAGAIPKKIGFIKKGLFRYVYINSLGKQFTKGIILEDQFIASYSAMISNEPSYFFIEALEDSEVFSIPHKSWLNLVETDAFWMKFLLKLVEKGFITKEKRERELLLLNAETRYVNFLKEYPNIEDRIHQTIIASYLGIQPESLSRIRKKIAT</sequence>
<dbReference type="CDD" id="cd00038">
    <property type="entry name" value="CAP_ED"/>
    <property type="match status" value="1"/>
</dbReference>
<dbReference type="AlphaFoldDB" id="A0A4R6TH78"/>
<reference evidence="2 3" key="1">
    <citation type="submission" date="2019-03" db="EMBL/GenBank/DDBJ databases">
        <title>Genomic Encyclopedia of Type Strains, Phase III (KMG-III): the genomes of soil and plant-associated and newly described type strains.</title>
        <authorList>
            <person name="Whitman W."/>
        </authorList>
    </citation>
    <scope>NUCLEOTIDE SEQUENCE [LARGE SCALE GENOMIC DNA]</scope>
    <source>
        <strain evidence="2 3">CECT 8283</strain>
    </source>
</reference>
<gene>
    <name evidence="2" type="ORF">DFQ07_0126</name>
</gene>
<comment type="caution">
    <text evidence="2">The sequence shown here is derived from an EMBL/GenBank/DDBJ whole genome shotgun (WGS) entry which is preliminary data.</text>
</comment>
<dbReference type="Gene3D" id="2.60.120.10">
    <property type="entry name" value="Jelly Rolls"/>
    <property type="match status" value="1"/>
</dbReference>
<protein>
    <submittedName>
        <fullName evidence="2">CRP-like cAMP-binding protein</fullName>
    </submittedName>
</protein>
<keyword evidence="3" id="KW-1185">Reference proteome</keyword>
<dbReference type="InterPro" id="IPR014710">
    <property type="entry name" value="RmlC-like_jellyroll"/>
</dbReference>
<dbReference type="InterPro" id="IPR018490">
    <property type="entry name" value="cNMP-bd_dom_sf"/>
</dbReference>
<organism evidence="2 3">
    <name type="scientific">Tenacibaculum caenipelagi</name>
    <dbReference type="NCBI Taxonomy" id="1325435"/>
    <lineage>
        <taxon>Bacteria</taxon>
        <taxon>Pseudomonadati</taxon>
        <taxon>Bacteroidota</taxon>
        <taxon>Flavobacteriia</taxon>
        <taxon>Flavobacteriales</taxon>
        <taxon>Flavobacteriaceae</taxon>
        <taxon>Tenacibaculum</taxon>
    </lineage>
</organism>
<dbReference type="EMBL" id="SNYH01000001">
    <property type="protein sequence ID" value="TDQ29805.1"/>
    <property type="molecule type" value="Genomic_DNA"/>
</dbReference>
<evidence type="ECO:0000313" key="3">
    <source>
        <dbReference type="Proteomes" id="UP000295390"/>
    </source>
</evidence>
<dbReference type="RefSeq" id="WP_133534353.1">
    <property type="nucleotide sequence ID" value="NZ_SNYH01000001.1"/>
</dbReference>
<dbReference type="Pfam" id="PF00027">
    <property type="entry name" value="cNMP_binding"/>
    <property type="match status" value="1"/>
</dbReference>
<dbReference type="InterPro" id="IPR000595">
    <property type="entry name" value="cNMP-bd_dom"/>
</dbReference>
<dbReference type="OrthoDB" id="758145at2"/>
<feature type="domain" description="Cyclic nucleotide-binding" evidence="1">
    <location>
        <begin position="4"/>
        <end position="109"/>
    </location>
</feature>
<dbReference type="PROSITE" id="PS50042">
    <property type="entry name" value="CNMP_BINDING_3"/>
    <property type="match status" value="1"/>
</dbReference>